<accession>A0ACB7Y4Q1</accession>
<dbReference type="Proteomes" id="UP000828048">
    <property type="component" value="Chromosome 5"/>
</dbReference>
<gene>
    <name evidence="1" type="ORF">Vadar_032931</name>
</gene>
<organism evidence="1 2">
    <name type="scientific">Vaccinium darrowii</name>
    <dbReference type="NCBI Taxonomy" id="229202"/>
    <lineage>
        <taxon>Eukaryota</taxon>
        <taxon>Viridiplantae</taxon>
        <taxon>Streptophyta</taxon>
        <taxon>Embryophyta</taxon>
        <taxon>Tracheophyta</taxon>
        <taxon>Spermatophyta</taxon>
        <taxon>Magnoliopsida</taxon>
        <taxon>eudicotyledons</taxon>
        <taxon>Gunneridae</taxon>
        <taxon>Pentapetalae</taxon>
        <taxon>asterids</taxon>
        <taxon>Ericales</taxon>
        <taxon>Ericaceae</taxon>
        <taxon>Vaccinioideae</taxon>
        <taxon>Vaccinieae</taxon>
        <taxon>Vaccinium</taxon>
    </lineage>
</organism>
<sequence length="229" mass="26286">MSPYGPYLRNLRRFATSEIFSSARIQMTSIIRTDGNPVFGEKIVCRRKSRSGGEFIVLYVDLYIMMRMVYGERYFEGHELESEKGRAKFNDVNLIFGSPSGPCVADFFPFLKFVSSLIGNVKFKRLLKKRDVFLQNLIDTHRRKKRSCSTTEEGDEKRKNIIEVMLLLQESEPELYTDDIIKAIIKVMLVGGTETSITTLEAAVSFLIHIQMNSTKQGMRLISMLDNLD</sequence>
<reference evidence="1 2" key="1">
    <citation type="journal article" date="2021" name="Hortic Res">
        <title>High-quality reference genome and annotation aids understanding of berry development for evergreen blueberry (Vaccinium darrowii).</title>
        <authorList>
            <person name="Yu J."/>
            <person name="Hulse-Kemp A.M."/>
            <person name="Babiker E."/>
            <person name="Staton M."/>
        </authorList>
    </citation>
    <scope>NUCLEOTIDE SEQUENCE [LARGE SCALE GENOMIC DNA]</scope>
    <source>
        <strain evidence="2">cv. NJ 8807/NJ 8810</strain>
        <tissue evidence="1">Young leaf</tissue>
    </source>
</reference>
<keyword evidence="2" id="KW-1185">Reference proteome</keyword>
<protein>
    <submittedName>
        <fullName evidence="1">Uncharacterized protein</fullName>
    </submittedName>
</protein>
<dbReference type="EMBL" id="CM037155">
    <property type="protein sequence ID" value="KAH7848023.1"/>
    <property type="molecule type" value="Genomic_DNA"/>
</dbReference>
<comment type="caution">
    <text evidence="1">The sequence shown here is derived from an EMBL/GenBank/DDBJ whole genome shotgun (WGS) entry which is preliminary data.</text>
</comment>
<evidence type="ECO:0000313" key="2">
    <source>
        <dbReference type="Proteomes" id="UP000828048"/>
    </source>
</evidence>
<proteinExistence type="predicted"/>
<name>A0ACB7Y4Q1_9ERIC</name>
<evidence type="ECO:0000313" key="1">
    <source>
        <dbReference type="EMBL" id="KAH7848023.1"/>
    </source>
</evidence>